<name>A0ABM6JY67_SPOUR</name>
<evidence type="ECO:0000313" key="10">
    <source>
        <dbReference type="EMBL" id="ARF15171.1"/>
    </source>
</evidence>
<dbReference type="EMBL" id="CP015108">
    <property type="protein sequence ID" value="ARF15171.1"/>
    <property type="molecule type" value="Genomic_DNA"/>
</dbReference>
<dbReference type="CDD" id="cd00082">
    <property type="entry name" value="HisKA"/>
    <property type="match status" value="1"/>
</dbReference>
<keyword evidence="5" id="KW-0547">Nucleotide-binding</keyword>
<dbReference type="InterPro" id="IPR003594">
    <property type="entry name" value="HATPase_dom"/>
</dbReference>
<keyword evidence="6" id="KW-0418">Kinase</keyword>
<evidence type="ECO:0000256" key="1">
    <source>
        <dbReference type="ARBA" id="ARBA00000085"/>
    </source>
</evidence>
<evidence type="ECO:0000259" key="9">
    <source>
        <dbReference type="PROSITE" id="PS50109"/>
    </source>
</evidence>
<dbReference type="RefSeq" id="WP_029052445.1">
    <property type="nucleotide sequence ID" value="NZ_CP015108.1"/>
</dbReference>
<evidence type="ECO:0000256" key="7">
    <source>
        <dbReference type="ARBA" id="ARBA00022840"/>
    </source>
</evidence>
<dbReference type="Pfam" id="PF00512">
    <property type="entry name" value="HisKA"/>
    <property type="match status" value="1"/>
</dbReference>
<reference evidence="10 11" key="1">
    <citation type="submission" date="2016-04" db="EMBL/GenBank/DDBJ databases">
        <title>Comparative Genomics and Epigenetics of Sporosarcina ureae.</title>
        <authorList>
            <person name="Oliver A.S."/>
            <person name="Cooper K.K."/>
        </authorList>
    </citation>
    <scope>NUCLEOTIDE SEQUENCE [LARGE SCALE GENOMIC DNA]</scope>
    <source>
        <strain evidence="10 11">S204</strain>
    </source>
</reference>
<evidence type="ECO:0000256" key="2">
    <source>
        <dbReference type="ARBA" id="ARBA00012438"/>
    </source>
</evidence>
<dbReference type="Proteomes" id="UP000192486">
    <property type="component" value="Chromosome"/>
</dbReference>
<dbReference type="InterPro" id="IPR003661">
    <property type="entry name" value="HisK_dim/P_dom"/>
</dbReference>
<evidence type="ECO:0000256" key="8">
    <source>
        <dbReference type="ARBA" id="ARBA00023012"/>
    </source>
</evidence>
<dbReference type="InterPro" id="IPR005467">
    <property type="entry name" value="His_kinase_dom"/>
</dbReference>
<dbReference type="SMART" id="SM00091">
    <property type="entry name" value="PAS"/>
    <property type="match status" value="2"/>
</dbReference>
<dbReference type="InterPro" id="IPR004358">
    <property type="entry name" value="Sig_transdc_His_kin-like_C"/>
</dbReference>
<keyword evidence="8" id="KW-0902">Two-component regulatory system</keyword>
<gene>
    <name evidence="10" type="ORF">SporoS204_14050</name>
</gene>
<dbReference type="SUPFAM" id="SSF47384">
    <property type="entry name" value="Homodimeric domain of signal transducing histidine kinase"/>
    <property type="match status" value="1"/>
</dbReference>
<dbReference type="Gene3D" id="3.30.565.10">
    <property type="entry name" value="Histidine kinase-like ATPase, C-terminal domain"/>
    <property type="match status" value="1"/>
</dbReference>
<comment type="catalytic activity">
    <reaction evidence="1">
        <text>ATP + protein L-histidine = ADP + protein N-phospho-L-histidine.</text>
        <dbReference type="EC" id="2.7.13.3"/>
    </reaction>
</comment>
<protein>
    <recommendedName>
        <fullName evidence="2">histidine kinase</fullName>
        <ecNumber evidence="2">2.7.13.3</ecNumber>
    </recommendedName>
</protein>
<dbReference type="CDD" id="cd00075">
    <property type="entry name" value="HATPase"/>
    <property type="match status" value="1"/>
</dbReference>
<keyword evidence="7" id="KW-0067">ATP-binding</keyword>
<dbReference type="PRINTS" id="PR00344">
    <property type="entry name" value="BCTRLSENSOR"/>
</dbReference>
<proteinExistence type="predicted"/>
<organism evidence="10 11">
    <name type="scientific">Sporosarcina ureae</name>
    <dbReference type="NCBI Taxonomy" id="1571"/>
    <lineage>
        <taxon>Bacteria</taxon>
        <taxon>Bacillati</taxon>
        <taxon>Bacillota</taxon>
        <taxon>Bacilli</taxon>
        <taxon>Bacillales</taxon>
        <taxon>Caryophanaceae</taxon>
        <taxon>Sporosarcina</taxon>
    </lineage>
</organism>
<keyword evidence="3" id="KW-0597">Phosphoprotein</keyword>
<dbReference type="SMART" id="SM00387">
    <property type="entry name" value="HATPase_c"/>
    <property type="match status" value="1"/>
</dbReference>
<evidence type="ECO:0000313" key="11">
    <source>
        <dbReference type="Proteomes" id="UP000192486"/>
    </source>
</evidence>
<dbReference type="Gene3D" id="1.10.287.130">
    <property type="match status" value="1"/>
</dbReference>
<evidence type="ECO:0000256" key="4">
    <source>
        <dbReference type="ARBA" id="ARBA00022679"/>
    </source>
</evidence>
<dbReference type="Pfam" id="PF02518">
    <property type="entry name" value="HATPase_c"/>
    <property type="match status" value="1"/>
</dbReference>
<sequence length="458" mass="51714">MLKTLNINRYLESSLFKIVLDEDGDILDMTEAVKLLMPKDFIPHHISEIFDQSLLEQIKKRLLLLKTETIADQNVLIGHLEVPNKKSEPCYIIYQQYSGRAILTIKIGEQSYKLNQLYESAYLKATMPMALVNESGYIISTNDLFLEIFPDQTSSELIHLQDLFYLMVPTSPFTFEEYILKALTQESSTVKMSYTSKGIQRYQDVSLTLDCKTQMFILRIVDITEQERLFEQLAHSDQLCTTGEIAASIAHEVRNPMTTLQGFLQLLEHEVTGNAQMYVKVIQDEVKRMNEILNEMLVLLKPAVDEITIFSLSVLVEEVLILLRPKALLDQIHLVNEFNAKGSLLIQANPNRIKQVFINLLKNAMEAMKANDTLSIMISEGNQQNVDIFISDTGAGMGEEMLETIFLPFVTDKPGGTGLGLPFVKKTVQEHGGSISVTSEIGKGTVFHLSFPLIPVML</sequence>
<keyword evidence="4" id="KW-0808">Transferase</keyword>
<dbReference type="EC" id="2.7.13.3" evidence="2"/>
<evidence type="ECO:0000256" key="5">
    <source>
        <dbReference type="ARBA" id="ARBA00022741"/>
    </source>
</evidence>
<evidence type="ECO:0000256" key="6">
    <source>
        <dbReference type="ARBA" id="ARBA00022777"/>
    </source>
</evidence>
<accession>A0ABM6JY67</accession>
<dbReference type="InterPro" id="IPR036097">
    <property type="entry name" value="HisK_dim/P_sf"/>
</dbReference>
<feature type="domain" description="Histidine kinase" evidence="9">
    <location>
        <begin position="248"/>
        <end position="455"/>
    </location>
</feature>
<dbReference type="InterPro" id="IPR036890">
    <property type="entry name" value="HATPase_C_sf"/>
</dbReference>
<keyword evidence="11" id="KW-1185">Reference proteome</keyword>
<dbReference type="PROSITE" id="PS50109">
    <property type="entry name" value="HIS_KIN"/>
    <property type="match status" value="1"/>
</dbReference>
<dbReference type="SMART" id="SM00388">
    <property type="entry name" value="HisKA"/>
    <property type="match status" value="1"/>
</dbReference>
<dbReference type="PANTHER" id="PTHR43065:SF10">
    <property type="entry name" value="PEROXIDE STRESS-ACTIVATED HISTIDINE KINASE MAK3"/>
    <property type="match status" value="1"/>
</dbReference>
<dbReference type="PANTHER" id="PTHR43065">
    <property type="entry name" value="SENSOR HISTIDINE KINASE"/>
    <property type="match status" value="1"/>
</dbReference>
<dbReference type="SUPFAM" id="SSF55874">
    <property type="entry name" value="ATPase domain of HSP90 chaperone/DNA topoisomerase II/histidine kinase"/>
    <property type="match status" value="1"/>
</dbReference>
<dbReference type="InterPro" id="IPR000014">
    <property type="entry name" value="PAS"/>
</dbReference>
<evidence type="ECO:0000256" key="3">
    <source>
        <dbReference type="ARBA" id="ARBA00022553"/>
    </source>
</evidence>